<dbReference type="Pfam" id="PF00378">
    <property type="entry name" value="ECH_1"/>
    <property type="match status" value="1"/>
</dbReference>
<comment type="similarity">
    <text evidence="1 7">Belongs to the enoyl-CoA hydratase/isomerase family.</text>
</comment>
<keyword evidence="4" id="KW-0456">Lyase</keyword>
<dbReference type="PANTHER" id="PTHR11941:SF169">
    <property type="entry name" value="(7AS)-7A-METHYL-1,5-DIOXO-2,3,5,6,7,7A-HEXAHYDRO-1H-INDENE-CARBOXYL-COA HYDROLASE"/>
    <property type="match status" value="1"/>
</dbReference>
<sequence>MTGTVRLERQGAVGILRLDRPPVNALNREMHGDLLAAAQEARDDPAVRSVLLWGGERAFAAGADIREMADLEPDVVVEFGAGLTRSIEAVAALPVPVVAGISGYALGGGCELALAADLRIAAADARIGLPEITLGVIPGAGGTQRLARLVGTARAKELIFTGRPVTGSEAAAIGLVTRAVPADSVYAEAFALAERLAAGPTAALAAAKEVVDRGVELDLASGLALEGRRFAELFGTADQKAGMASFLRDGPGRATFTGR</sequence>
<proteinExistence type="inferred from homology"/>
<dbReference type="PROSITE" id="PS00166">
    <property type="entry name" value="ENOYL_COA_HYDRATASE"/>
    <property type="match status" value="1"/>
</dbReference>
<dbReference type="InterPro" id="IPR001753">
    <property type="entry name" value="Enoyl-CoA_hydra/iso"/>
</dbReference>
<comment type="catalytic activity">
    <reaction evidence="6">
        <text>a 4-saturated-(3S)-3-hydroxyacyl-CoA = a (3E)-enoyl-CoA + H2O</text>
        <dbReference type="Rhea" id="RHEA:20724"/>
        <dbReference type="ChEBI" id="CHEBI:15377"/>
        <dbReference type="ChEBI" id="CHEBI:58521"/>
        <dbReference type="ChEBI" id="CHEBI:137480"/>
        <dbReference type="EC" id="4.2.1.17"/>
    </reaction>
</comment>
<evidence type="ECO:0000256" key="2">
    <source>
        <dbReference type="ARBA" id="ARBA00012076"/>
    </source>
</evidence>
<dbReference type="Proteomes" id="UP000655208">
    <property type="component" value="Unassembled WGS sequence"/>
</dbReference>
<evidence type="ECO:0000256" key="4">
    <source>
        <dbReference type="ARBA" id="ARBA00023239"/>
    </source>
</evidence>
<dbReference type="EMBL" id="BMNA01000002">
    <property type="protein sequence ID" value="GGL90763.1"/>
    <property type="molecule type" value="Genomic_DNA"/>
</dbReference>
<keyword evidence="3" id="KW-0443">Lipid metabolism</keyword>
<evidence type="ECO:0000256" key="7">
    <source>
        <dbReference type="RuleBase" id="RU003707"/>
    </source>
</evidence>
<organism evidence="8 9">
    <name type="scientific">Nakamurella endophytica</name>
    <dbReference type="NCBI Taxonomy" id="1748367"/>
    <lineage>
        <taxon>Bacteria</taxon>
        <taxon>Bacillati</taxon>
        <taxon>Actinomycetota</taxon>
        <taxon>Actinomycetes</taxon>
        <taxon>Nakamurellales</taxon>
        <taxon>Nakamurellaceae</taxon>
        <taxon>Nakamurella</taxon>
    </lineage>
</organism>
<dbReference type="FunFam" id="1.10.12.10:FF:000001">
    <property type="entry name" value="Probable enoyl-CoA hydratase, mitochondrial"/>
    <property type="match status" value="1"/>
</dbReference>
<name>A0A917SQ36_9ACTN</name>
<dbReference type="RefSeq" id="WP_188940254.1">
    <property type="nucleotide sequence ID" value="NZ_BMNA01000002.1"/>
</dbReference>
<dbReference type="Gene3D" id="1.10.12.10">
    <property type="entry name" value="Lyase 2-enoyl-coa Hydratase, Chain A, domain 2"/>
    <property type="match status" value="1"/>
</dbReference>
<protein>
    <recommendedName>
        <fullName evidence="2">enoyl-CoA hydratase</fullName>
        <ecNumber evidence="2">4.2.1.17</ecNumber>
    </recommendedName>
</protein>
<reference evidence="8" key="1">
    <citation type="journal article" date="2014" name="Int. J. Syst. Evol. Microbiol.">
        <title>Complete genome sequence of Corynebacterium casei LMG S-19264T (=DSM 44701T), isolated from a smear-ripened cheese.</title>
        <authorList>
            <consortium name="US DOE Joint Genome Institute (JGI-PGF)"/>
            <person name="Walter F."/>
            <person name="Albersmeier A."/>
            <person name="Kalinowski J."/>
            <person name="Ruckert C."/>
        </authorList>
    </citation>
    <scope>NUCLEOTIDE SEQUENCE</scope>
    <source>
        <strain evidence="8">CGMCC 4.7308</strain>
    </source>
</reference>
<dbReference type="Gene3D" id="3.90.226.10">
    <property type="entry name" value="2-enoyl-CoA Hydratase, Chain A, domain 1"/>
    <property type="match status" value="1"/>
</dbReference>
<evidence type="ECO:0000256" key="6">
    <source>
        <dbReference type="ARBA" id="ARBA00023717"/>
    </source>
</evidence>
<dbReference type="InterPro" id="IPR014748">
    <property type="entry name" value="Enoyl-CoA_hydra_C"/>
</dbReference>
<dbReference type="GO" id="GO:0006635">
    <property type="term" value="P:fatty acid beta-oxidation"/>
    <property type="evidence" value="ECO:0007669"/>
    <property type="project" value="TreeGrafter"/>
</dbReference>
<evidence type="ECO:0000256" key="3">
    <source>
        <dbReference type="ARBA" id="ARBA00023098"/>
    </source>
</evidence>
<evidence type="ECO:0000313" key="9">
    <source>
        <dbReference type="Proteomes" id="UP000655208"/>
    </source>
</evidence>
<comment type="catalytic activity">
    <reaction evidence="5">
        <text>a (3S)-3-hydroxyacyl-CoA = a (2E)-enoyl-CoA + H2O</text>
        <dbReference type="Rhea" id="RHEA:16105"/>
        <dbReference type="ChEBI" id="CHEBI:15377"/>
        <dbReference type="ChEBI" id="CHEBI:57318"/>
        <dbReference type="ChEBI" id="CHEBI:58856"/>
        <dbReference type="EC" id="4.2.1.17"/>
    </reaction>
</comment>
<accession>A0A917SQ36</accession>
<comment type="caution">
    <text evidence="8">The sequence shown here is derived from an EMBL/GenBank/DDBJ whole genome shotgun (WGS) entry which is preliminary data.</text>
</comment>
<evidence type="ECO:0000256" key="1">
    <source>
        <dbReference type="ARBA" id="ARBA00005254"/>
    </source>
</evidence>
<dbReference type="FunFam" id="3.90.226.10:FF:000009">
    <property type="entry name" value="Carnitinyl-CoA dehydratase"/>
    <property type="match status" value="1"/>
</dbReference>
<evidence type="ECO:0000313" key="8">
    <source>
        <dbReference type="EMBL" id="GGL90763.1"/>
    </source>
</evidence>
<dbReference type="AlphaFoldDB" id="A0A917SQ36"/>
<dbReference type="SUPFAM" id="SSF52096">
    <property type="entry name" value="ClpP/crotonase"/>
    <property type="match status" value="1"/>
</dbReference>
<dbReference type="InterPro" id="IPR029045">
    <property type="entry name" value="ClpP/crotonase-like_dom_sf"/>
</dbReference>
<dbReference type="GO" id="GO:0004300">
    <property type="term" value="F:enoyl-CoA hydratase activity"/>
    <property type="evidence" value="ECO:0007669"/>
    <property type="project" value="UniProtKB-EC"/>
</dbReference>
<dbReference type="EC" id="4.2.1.17" evidence="2"/>
<dbReference type="PANTHER" id="PTHR11941">
    <property type="entry name" value="ENOYL-COA HYDRATASE-RELATED"/>
    <property type="match status" value="1"/>
</dbReference>
<dbReference type="CDD" id="cd06558">
    <property type="entry name" value="crotonase-like"/>
    <property type="match status" value="1"/>
</dbReference>
<reference evidence="8" key="2">
    <citation type="submission" date="2020-09" db="EMBL/GenBank/DDBJ databases">
        <authorList>
            <person name="Sun Q."/>
            <person name="Zhou Y."/>
        </authorList>
    </citation>
    <scope>NUCLEOTIDE SEQUENCE</scope>
    <source>
        <strain evidence="8">CGMCC 4.7308</strain>
    </source>
</reference>
<keyword evidence="9" id="KW-1185">Reference proteome</keyword>
<dbReference type="InterPro" id="IPR018376">
    <property type="entry name" value="Enoyl-CoA_hyd/isom_CS"/>
</dbReference>
<evidence type="ECO:0000256" key="5">
    <source>
        <dbReference type="ARBA" id="ARBA00023709"/>
    </source>
</evidence>
<gene>
    <name evidence="8" type="primary">paaG</name>
    <name evidence="8" type="ORF">GCM10011594_07970</name>
</gene>